<dbReference type="SMART" id="SM00850">
    <property type="entry name" value="LytTR"/>
    <property type="match status" value="1"/>
</dbReference>
<dbReference type="Gene3D" id="2.40.50.1020">
    <property type="entry name" value="LytTr DNA-binding domain"/>
    <property type="match status" value="1"/>
</dbReference>
<dbReference type="Proteomes" id="UP000249016">
    <property type="component" value="Unassembled WGS sequence"/>
</dbReference>
<comment type="caution">
    <text evidence="2">The sequence shown here is derived from an EMBL/GenBank/DDBJ whole genome shotgun (WGS) entry which is preliminary data.</text>
</comment>
<organism evidence="2 3">
    <name type="scientific">Spirosoma telluris</name>
    <dbReference type="NCBI Taxonomy" id="2183553"/>
    <lineage>
        <taxon>Bacteria</taxon>
        <taxon>Pseudomonadati</taxon>
        <taxon>Bacteroidota</taxon>
        <taxon>Cytophagia</taxon>
        <taxon>Cytophagales</taxon>
        <taxon>Cytophagaceae</taxon>
        <taxon>Spirosoma</taxon>
    </lineage>
</organism>
<protein>
    <submittedName>
        <fullName evidence="2">LytTR family transcriptional regulator</fullName>
    </submittedName>
</protein>
<evidence type="ECO:0000259" key="1">
    <source>
        <dbReference type="SMART" id="SM00850"/>
    </source>
</evidence>
<dbReference type="AlphaFoldDB" id="A0A327NH55"/>
<dbReference type="EMBL" id="QLII01000001">
    <property type="protein sequence ID" value="RAI74710.1"/>
    <property type="molecule type" value="Genomic_DNA"/>
</dbReference>
<proteinExistence type="predicted"/>
<evidence type="ECO:0000313" key="2">
    <source>
        <dbReference type="EMBL" id="RAI74710.1"/>
    </source>
</evidence>
<dbReference type="RefSeq" id="WP_111342251.1">
    <property type="nucleotide sequence ID" value="NZ_QLII01000001.1"/>
</dbReference>
<gene>
    <name evidence="2" type="ORF">HMF3257_11370</name>
</gene>
<dbReference type="Pfam" id="PF04397">
    <property type="entry name" value="LytTR"/>
    <property type="match status" value="1"/>
</dbReference>
<feature type="domain" description="HTH LytTR-type" evidence="1">
    <location>
        <begin position="8"/>
        <end position="106"/>
    </location>
</feature>
<keyword evidence="3" id="KW-1185">Reference proteome</keyword>
<evidence type="ECO:0000313" key="3">
    <source>
        <dbReference type="Proteomes" id="UP000249016"/>
    </source>
</evidence>
<dbReference type="GO" id="GO:0003677">
    <property type="term" value="F:DNA binding"/>
    <property type="evidence" value="ECO:0007669"/>
    <property type="project" value="InterPro"/>
</dbReference>
<reference evidence="2 3" key="1">
    <citation type="submission" date="2018-06" db="EMBL/GenBank/DDBJ databases">
        <title>Spirosoma sp. HMF3257 Genome sequencing and assembly.</title>
        <authorList>
            <person name="Kang H."/>
            <person name="Cha I."/>
            <person name="Kim H."/>
            <person name="Kang J."/>
            <person name="Joh K."/>
        </authorList>
    </citation>
    <scope>NUCLEOTIDE SEQUENCE [LARGE SCALE GENOMIC DNA]</scope>
    <source>
        <strain evidence="2 3">HMF3257</strain>
    </source>
</reference>
<dbReference type="OrthoDB" id="956337at2"/>
<dbReference type="InterPro" id="IPR007492">
    <property type="entry name" value="LytTR_DNA-bd_dom"/>
</dbReference>
<sequence>MKRLPGKRGEHHYEPQQVLYLIGNINYCYVHLSSGEVIMSCRTLKWFADQWPQFVRVHKKALINQSYVSFCKPAGNSTDTNYIVMADNTQLEIARRRVPAVLQLLEPLHAEN</sequence>
<accession>A0A327NH55</accession>
<name>A0A327NH55_9BACT</name>